<accession>A0A5A7P7B4</accession>
<dbReference type="EMBL" id="BKCP01002891">
    <property type="protein sequence ID" value="GER28670.1"/>
    <property type="molecule type" value="Genomic_DNA"/>
</dbReference>
<feature type="compositionally biased region" description="Gly residues" evidence="1">
    <location>
        <begin position="44"/>
        <end position="59"/>
    </location>
</feature>
<gene>
    <name evidence="2" type="ORF">STAS_04483</name>
</gene>
<evidence type="ECO:0000313" key="2">
    <source>
        <dbReference type="EMBL" id="GER28670.1"/>
    </source>
</evidence>
<keyword evidence="3" id="KW-1185">Reference proteome</keyword>
<feature type="region of interest" description="Disordered" evidence="1">
    <location>
        <begin position="83"/>
        <end position="106"/>
    </location>
</feature>
<reference evidence="3" key="1">
    <citation type="journal article" date="2019" name="Curr. Biol.">
        <title>Genome Sequence of Striga asiatica Provides Insight into the Evolution of Plant Parasitism.</title>
        <authorList>
            <person name="Yoshida S."/>
            <person name="Kim S."/>
            <person name="Wafula E.K."/>
            <person name="Tanskanen J."/>
            <person name="Kim Y.M."/>
            <person name="Honaas L."/>
            <person name="Yang Z."/>
            <person name="Spallek T."/>
            <person name="Conn C.E."/>
            <person name="Ichihashi Y."/>
            <person name="Cheong K."/>
            <person name="Cui S."/>
            <person name="Der J.P."/>
            <person name="Gundlach H."/>
            <person name="Jiao Y."/>
            <person name="Hori C."/>
            <person name="Ishida J.K."/>
            <person name="Kasahara H."/>
            <person name="Kiba T."/>
            <person name="Kim M.S."/>
            <person name="Koo N."/>
            <person name="Laohavisit A."/>
            <person name="Lee Y.H."/>
            <person name="Lumba S."/>
            <person name="McCourt P."/>
            <person name="Mortimer J.C."/>
            <person name="Mutuku J.M."/>
            <person name="Nomura T."/>
            <person name="Sasaki-Sekimoto Y."/>
            <person name="Seto Y."/>
            <person name="Wang Y."/>
            <person name="Wakatake T."/>
            <person name="Sakakibara H."/>
            <person name="Demura T."/>
            <person name="Yamaguchi S."/>
            <person name="Yoneyama K."/>
            <person name="Manabe R.I."/>
            <person name="Nelson D.C."/>
            <person name="Schulman A.H."/>
            <person name="Timko M.P."/>
            <person name="dePamphilis C.W."/>
            <person name="Choi D."/>
            <person name="Shirasu K."/>
        </authorList>
    </citation>
    <scope>NUCLEOTIDE SEQUENCE [LARGE SCALE GENOMIC DNA]</scope>
    <source>
        <strain evidence="3">cv. UVA1</strain>
    </source>
</reference>
<proteinExistence type="predicted"/>
<dbReference type="Proteomes" id="UP000325081">
    <property type="component" value="Unassembled WGS sequence"/>
</dbReference>
<evidence type="ECO:0000313" key="3">
    <source>
        <dbReference type="Proteomes" id="UP000325081"/>
    </source>
</evidence>
<comment type="caution">
    <text evidence="2">The sequence shown here is derived from an EMBL/GenBank/DDBJ whole genome shotgun (WGS) entry which is preliminary data.</text>
</comment>
<protein>
    <submittedName>
        <fullName evidence="2">Sialic acid TRAP transporter permease protein SiaT</fullName>
    </submittedName>
</protein>
<dbReference type="AlphaFoldDB" id="A0A5A7P7B4"/>
<name>A0A5A7P7B4_STRAF</name>
<sequence length="135" mass="13120">MSKEEDAEDNVRASIYFTAPDLGRREHPPVATHVPEGSLAGDAGNTGDGAAGSPGLGGGQLAGVSGDGVGLAGVVGELAMDEDHDVGADGTSGRATELTPAAPPSVAMSFSSGWTETRGRAAAAAAAAISGYLGL</sequence>
<evidence type="ECO:0000256" key="1">
    <source>
        <dbReference type="SAM" id="MobiDB-lite"/>
    </source>
</evidence>
<organism evidence="2 3">
    <name type="scientific">Striga asiatica</name>
    <name type="common">Asiatic witchweed</name>
    <name type="synonym">Buchnera asiatica</name>
    <dbReference type="NCBI Taxonomy" id="4170"/>
    <lineage>
        <taxon>Eukaryota</taxon>
        <taxon>Viridiplantae</taxon>
        <taxon>Streptophyta</taxon>
        <taxon>Embryophyta</taxon>
        <taxon>Tracheophyta</taxon>
        <taxon>Spermatophyta</taxon>
        <taxon>Magnoliopsida</taxon>
        <taxon>eudicotyledons</taxon>
        <taxon>Gunneridae</taxon>
        <taxon>Pentapetalae</taxon>
        <taxon>asterids</taxon>
        <taxon>lamiids</taxon>
        <taxon>Lamiales</taxon>
        <taxon>Orobanchaceae</taxon>
        <taxon>Buchnereae</taxon>
        <taxon>Striga</taxon>
    </lineage>
</organism>
<feature type="region of interest" description="Disordered" evidence="1">
    <location>
        <begin position="18"/>
        <end position="59"/>
    </location>
</feature>